<organism evidence="1">
    <name type="scientific">Chromera velia CCMP2878</name>
    <dbReference type="NCBI Taxonomy" id="1169474"/>
    <lineage>
        <taxon>Eukaryota</taxon>
        <taxon>Sar</taxon>
        <taxon>Alveolata</taxon>
        <taxon>Colpodellida</taxon>
        <taxon>Chromeraceae</taxon>
        <taxon>Chromera</taxon>
    </lineage>
</organism>
<gene>
    <name evidence="1" type="ORF">Cvel_21566</name>
</gene>
<reference evidence="1" key="1">
    <citation type="submission" date="2014-11" db="EMBL/GenBank/DDBJ databases">
        <authorList>
            <person name="Otto D Thomas"/>
            <person name="Naeem Raeece"/>
        </authorList>
    </citation>
    <scope>NUCLEOTIDE SEQUENCE</scope>
</reference>
<evidence type="ECO:0000313" key="1">
    <source>
        <dbReference type="EMBL" id="CEM27969.1"/>
    </source>
</evidence>
<proteinExistence type="predicted"/>
<dbReference type="AlphaFoldDB" id="A0A0G4GES9"/>
<dbReference type="EMBL" id="CDMZ01001142">
    <property type="protein sequence ID" value="CEM27969.1"/>
    <property type="molecule type" value="Genomic_DNA"/>
</dbReference>
<protein>
    <recommendedName>
        <fullName evidence="2">BRCT domain-containing protein</fullName>
    </recommendedName>
</protein>
<evidence type="ECO:0008006" key="2">
    <source>
        <dbReference type="Google" id="ProtNLM"/>
    </source>
</evidence>
<accession>A0A0G4GES9</accession>
<name>A0A0G4GES9_9ALVE</name>
<sequence length="392" mass="44573">MPESGAASTAWSRALRHKVVCLCPLVSSDPEKVRSLTTFVEKHSGRMIDHVRDTEDCLFITTTDNLEDAKTEMRKSHSRLTVVDEKWVDSLDSCAFAKGRGNGFFSIGLCLFKSKWDFQDVFAQKGPSPEGLQHALSLIESKPDDEILTTDEIKVRISTWRNSATASENYEDLTVKGRTRHAFAKSLFDRWLEYWTEERIDALKALGYAKDAETKDEVFQAMSFYDVTFNLRSGIYCLGQSISTSCKRNQVFHPREEPAPKENLVNFSTLHEPLAEGDFVDSDEEDEYGPWPYAGFCDEYLKKDSHLLEKPDEVVIHAPSIDVLYDRWMPNSVERVVAVHASEGATGFTRLELLKALIGKCKEVNPALEERRMALESVWKDKETGIFKMCIE</sequence>
<dbReference type="VEuPathDB" id="CryptoDB:Cvel_21566"/>